<proteinExistence type="predicted"/>
<dbReference type="PANTHER" id="PTHR41252:SF1">
    <property type="entry name" value="BLR2505 PROTEIN"/>
    <property type="match status" value="1"/>
</dbReference>
<dbReference type="SUPFAM" id="SSF54427">
    <property type="entry name" value="NTF2-like"/>
    <property type="match status" value="1"/>
</dbReference>
<sequence>MTFFSSAKNIAIVIRNLLLALAIVAAVSPAQADTDLTGRNEAIVRKAFEEWTSGRGNIFDLLAPDIRWTIHGSGPVAGTYNGLADFVQRASVPLVSRLATPLTPDVHHIWASGDSVIIRFDASAITTSRSPYNNQFIWIFRMKDDLVVEAEAFLDLVAYQDVVDNNEPRER</sequence>
<gene>
    <name evidence="3" type="ORF">QNA12_14145</name>
</gene>
<organism evidence="3 4">
    <name type="scientific">Pectobacterium cacticida</name>
    <dbReference type="NCBI Taxonomy" id="69221"/>
    <lineage>
        <taxon>Bacteria</taxon>
        <taxon>Pseudomonadati</taxon>
        <taxon>Pseudomonadota</taxon>
        <taxon>Gammaproteobacteria</taxon>
        <taxon>Enterobacterales</taxon>
        <taxon>Pectobacteriaceae</taxon>
        <taxon>Pectobacterium</taxon>
    </lineage>
</organism>
<name>A0ABZ2G7C8_9GAMM</name>
<evidence type="ECO:0000313" key="4">
    <source>
        <dbReference type="Proteomes" id="UP001379444"/>
    </source>
</evidence>
<dbReference type="RefSeq" id="WP_264498257.1">
    <property type="nucleotide sequence ID" value="NZ_CP109947.1"/>
</dbReference>
<accession>A0ABZ2G7C8</accession>
<evidence type="ECO:0000313" key="3">
    <source>
        <dbReference type="EMBL" id="WWO37679.1"/>
    </source>
</evidence>
<keyword evidence="4" id="KW-1185">Reference proteome</keyword>
<dbReference type="InterPro" id="IPR037401">
    <property type="entry name" value="SnoaL-like"/>
</dbReference>
<keyword evidence="1" id="KW-0732">Signal</keyword>
<feature type="signal peptide" evidence="1">
    <location>
        <begin position="1"/>
        <end position="32"/>
    </location>
</feature>
<feature type="chain" id="PRO_5045506583" evidence="1">
    <location>
        <begin position="33"/>
        <end position="171"/>
    </location>
</feature>
<evidence type="ECO:0000259" key="2">
    <source>
        <dbReference type="Pfam" id="PF12680"/>
    </source>
</evidence>
<dbReference type="EMBL" id="CP125967">
    <property type="protein sequence ID" value="WWO37679.1"/>
    <property type="molecule type" value="Genomic_DNA"/>
</dbReference>
<protein>
    <submittedName>
        <fullName evidence="3">Nuclear transport factor 2 family protein</fullName>
    </submittedName>
</protein>
<dbReference type="Gene3D" id="3.10.450.50">
    <property type="match status" value="1"/>
</dbReference>
<evidence type="ECO:0000256" key="1">
    <source>
        <dbReference type="SAM" id="SignalP"/>
    </source>
</evidence>
<dbReference type="PANTHER" id="PTHR41252">
    <property type="entry name" value="BLR2505 PROTEIN"/>
    <property type="match status" value="1"/>
</dbReference>
<dbReference type="Proteomes" id="UP001379444">
    <property type="component" value="Chromosome"/>
</dbReference>
<feature type="domain" description="SnoaL-like" evidence="2">
    <location>
        <begin position="44"/>
        <end position="149"/>
    </location>
</feature>
<dbReference type="Pfam" id="PF12680">
    <property type="entry name" value="SnoaL_2"/>
    <property type="match status" value="1"/>
</dbReference>
<reference evidence="3 4" key="1">
    <citation type="journal article" date="2024" name="Front. Plant Sci.">
        <title>Comprehensive phenomic and genomic studies of the species, Pectobacterium cacticida and proposal for reclassification as Alcorniella cacticida comb. nov.</title>
        <authorList>
            <person name="Jonca J."/>
            <person name="Pirhonen M."/>
            <person name="Waleron M.M."/>
            <person name="Gawor J."/>
            <person name="Mrozik A."/>
            <person name="Smoktunowicz M."/>
            <person name="Waleron K."/>
            <person name="Waleron M."/>
        </authorList>
    </citation>
    <scope>NUCLEOTIDE SEQUENCE [LARGE SCALE GENOMIC DNA]</scope>
    <source>
        <strain evidence="3 4">DPMP6</strain>
    </source>
</reference>
<dbReference type="InterPro" id="IPR032710">
    <property type="entry name" value="NTF2-like_dom_sf"/>
</dbReference>